<evidence type="ECO:0000256" key="1">
    <source>
        <dbReference type="SAM" id="Coils"/>
    </source>
</evidence>
<dbReference type="Gene3D" id="1.20.5.170">
    <property type="match status" value="1"/>
</dbReference>
<accession>A0A409XV97</accession>
<name>A0A409XV97_PSICY</name>
<protein>
    <submittedName>
        <fullName evidence="2">Uncharacterized protein</fullName>
    </submittedName>
</protein>
<dbReference type="AlphaFoldDB" id="A0A409XV97"/>
<dbReference type="Proteomes" id="UP000283269">
    <property type="component" value="Unassembled WGS sequence"/>
</dbReference>
<dbReference type="EMBL" id="NHYD01000278">
    <property type="protein sequence ID" value="PPQ94658.1"/>
    <property type="molecule type" value="Genomic_DNA"/>
</dbReference>
<proteinExistence type="predicted"/>
<dbReference type="STRING" id="93625.A0A409XV97"/>
<organism evidence="2 3">
    <name type="scientific">Psilocybe cyanescens</name>
    <dbReference type="NCBI Taxonomy" id="93625"/>
    <lineage>
        <taxon>Eukaryota</taxon>
        <taxon>Fungi</taxon>
        <taxon>Dikarya</taxon>
        <taxon>Basidiomycota</taxon>
        <taxon>Agaricomycotina</taxon>
        <taxon>Agaricomycetes</taxon>
        <taxon>Agaricomycetidae</taxon>
        <taxon>Agaricales</taxon>
        <taxon>Agaricineae</taxon>
        <taxon>Strophariaceae</taxon>
        <taxon>Psilocybe</taxon>
    </lineage>
</organism>
<comment type="caution">
    <text evidence="2">The sequence shown here is derived from an EMBL/GenBank/DDBJ whole genome shotgun (WGS) entry which is preliminary data.</text>
</comment>
<gene>
    <name evidence="2" type="ORF">CVT25_009389</name>
</gene>
<keyword evidence="3" id="KW-1185">Reference proteome</keyword>
<keyword evidence="1" id="KW-0175">Coiled coil</keyword>
<sequence length="330" mass="35996">MQKAYMTSVGMSVLPNAPLNTMFGGKKGFALVEITAKHPLMRMQLNYKEQLNANGKLERTVAELISCNATLELLQEPDENSKGKRPKKKKGKATARDLLISTLGNSSGNSLGTPAGADMNYSELLVQFQQMSKDTADLKQTVANLNQTVTNLNQTVANLNQTVANLEQTVAAEQEDQEEHTKDIEEWIGVQDPLFLQRIRLRALLDKGQAKLAQLAGLISPDNSLAPSAKWGAGLNGNVGQRQSDEDRLITARNLLTSQGHSPGPLQMLMSNANAMRLLTERESSIRKKGNFVAHQLGNLTLFKDIIEQAVKSAQDKDGMLAILAFVTSS</sequence>
<dbReference type="InParanoid" id="A0A409XV97"/>
<evidence type="ECO:0000313" key="2">
    <source>
        <dbReference type="EMBL" id="PPQ94658.1"/>
    </source>
</evidence>
<reference evidence="2 3" key="1">
    <citation type="journal article" date="2018" name="Evol. Lett.">
        <title>Horizontal gene cluster transfer increased hallucinogenic mushroom diversity.</title>
        <authorList>
            <person name="Reynolds H.T."/>
            <person name="Vijayakumar V."/>
            <person name="Gluck-Thaler E."/>
            <person name="Korotkin H.B."/>
            <person name="Matheny P.B."/>
            <person name="Slot J.C."/>
        </authorList>
    </citation>
    <scope>NUCLEOTIDE SEQUENCE [LARGE SCALE GENOMIC DNA]</scope>
    <source>
        <strain evidence="2 3">2631</strain>
    </source>
</reference>
<evidence type="ECO:0000313" key="3">
    <source>
        <dbReference type="Proteomes" id="UP000283269"/>
    </source>
</evidence>
<feature type="coiled-coil region" evidence="1">
    <location>
        <begin position="135"/>
        <end position="183"/>
    </location>
</feature>
<dbReference type="OrthoDB" id="2980806at2759"/>